<feature type="compositionally biased region" description="Polar residues" evidence="1">
    <location>
        <begin position="158"/>
        <end position="176"/>
    </location>
</feature>
<name>A0A9P8Y419_9PEZI</name>
<feature type="compositionally biased region" description="Gly residues" evidence="1">
    <location>
        <begin position="344"/>
        <end position="355"/>
    </location>
</feature>
<accession>A0A9P8Y419</accession>
<evidence type="ECO:0000256" key="1">
    <source>
        <dbReference type="SAM" id="MobiDB-lite"/>
    </source>
</evidence>
<feature type="compositionally biased region" description="Basic and acidic residues" evidence="1">
    <location>
        <begin position="306"/>
        <end position="326"/>
    </location>
</feature>
<dbReference type="Proteomes" id="UP000756346">
    <property type="component" value="Unassembled WGS sequence"/>
</dbReference>
<dbReference type="AlphaFoldDB" id="A0A9P8Y419"/>
<proteinExistence type="predicted"/>
<evidence type="ECO:0000313" key="3">
    <source>
        <dbReference type="Proteomes" id="UP000756346"/>
    </source>
</evidence>
<feature type="compositionally biased region" description="Basic and acidic residues" evidence="1">
    <location>
        <begin position="177"/>
        <end position="210"/>
    </location>
</feature>
<feature type="compositionally biased region" description="Basic and acidic residues" evidence="1">
    <location>
        <begin position="217"/>
        <end position="251"/>
    </location>
</feature>
<feature type="compositionally biased region" description="Low complexity" evidence="1">
    <location>
        <begin position="93"/>
        <end position="111"/>
    </location>
</feature>
<keyword evidence="3" id="KW-1185">Reference proteome</keyword>
<evidence type="ECO:0000313" key="2">
    <source>
        <dbReference type="EMBL" id="KAH7028139.1"/>
    </source>
</evidence>
<gene>
    <name evidence="2" type="ORF">B0I36DRAFT_328661</name>
</gene>
<reference evidence="2" key="1">
    <citation type="journal article" date="2021" name="Nat. Commun.">
        <title>Genetic determinants of endophytism in the Arabidopsis root mycobiome.</title>
        <authorList>
            <person name="Mesny F."/>
            <person name="Miyauchi S."/>
            <person name="Thiergart T."/>
            <person name="Pickel B."/>
            <person name="Atanasova L."/>
            <person name="Karlsson M."/>
            <person name="Huettel B."/>
            <person name="Barry K.W."/>
            <person name="Haridas S."/>
            <person name="Chen C."/>
            <person name="Bauer D."/>
            <person name="Andreopoulos W."/>
            <person name="Pangilinan J."/>
            <person name="LaButti K."/>
            <person name="Riley R."/>
            <person name="Lipzen A."/>
            <person name="Clum A."/>
            <person name="Drula E."/>
            <person name="Henrissat B."/>
            <person name="Kohler A."/>
            <person name="Grigoriev I.V."/>
            <person name="Martin F.M."/>
            <person name="Hacquard S."/>
        </authorList>
    </citation>
    <scope>NUCLEOTIDE SEQUENCE</scope>
    <source>
        <strain evidence="2">MPI-CAGE-CH-0230</strain>
    </source>
</reference>
<sequence>MDDQFNGRTDDDLFADDFEPAEAQAVAAPPPATQTPAQPATPPVAAQEQAAKPAQPVKDNGATAPKAPKDGLSQSRHATPVKQRPPRNRKNSPKSAPPKNNNNNNNKQAKPSEAKPAPPTDAETSTPPPNPGKPSSTDAEAAASSPATASAKPAANKGGSNTASVDRLGSGQNPRTKLSDKELADKMERMRLAAAERTRKFEQAENDSRSHAVAYEKGMEELRKRRAEEAERRKRSEEERRRMDDERERNRERKMRAMSAKNPGANWDEGKDARMAEEEAHDRRSRGFRGAHGGARGARGLGGSRFSDRDGSDNPSKELFEADDSRGGTGRGRGGRGRGDRGAGRGGRGGRGGAQNGSRSENPQKPPSADDFPALPGGDKAATKPDAAKAEQPDKKDFPSLPPVELNSPPVGRWDEEVEYAEAAAAAIAKAPATS</sequence>
<organism evidence="2 3">
    <name type="scientific">Microdochium trichocladiopsis</name>
    <dbReference type="NCBI Taxonomy" id="1682393"/>
    <lineage>
        <taxon>Eukaryota</taxon>
        <taxon>Fungi</taxon>
        <taxon>Dikarya</taxon>
        <taxon>Ascomycota</taxon>
        <taxon>Pezizomycotina</taxon>
        <taxon>Sordariomycetes</taxon>
        <taxon>Xylariomycetidae</taxon>
        <taxon>Xylariales</taxon>
        <taxon>Microdochiaceae</taxon>
        <taxon>Microdochium</taxon>
    </lineage>
</organism>
<feature type="compositionally biased region" description="Basic and acidic residues" evidence="1">
    <location>
        <begin position="381"/>
        <end position="398"/>
    </location>
</feature>
<feature type="region of interest" description="Disordered" evidence="1">
    <location>
        <begin position="1"/>
        <end position="411"/>
    </location>
</feature>
<feature type="compositionally biased region" description="Basic and acidic residues" evidence="1">
    <location>
        <begin position="268"/>
        <end position="282"/>
    </location>
</feature>
<comment type="caution">
    <text evidence="2">The sequence shown here is derived from an EMBL/GenBank/DDBJ whole genome shotgun (WGS) entry which is preliminary data.</text>
</comment>
<protein>
    <submittedName>
        <fullName evidence="2">Uncharacterized protein</fullName>
    </submittedName>
</protein>
<dbReference type="GeneID" id="70184162"/>
<dbReference type="RefSeq" id="XP_046010938.1">
    <property type="nucleotide sequence ID" value="XM_046154616.1"/>
</dbReference>
<feature type="compositionally biased region" description="Low complexity" evidence="1">
    <location>
        <begin position="134"/>
        <end position="155"/>
    </location>
</feature>
<dbReference type="OrthoDB" id="2402960at2759"/>
<dbReference type="EMBL" id="JAGTJQ010000007">
    <property type="protein sequence ID" value="KAH7028139.1"/>
    <property type="molecule type" value="Genomic_DNA"/>
</dbReference>
<feature type="compositionally biased region" description="Low complexity" evidence="1">
    <location>
        <begin position="34"/>
        <end position="58"/>
    </location>
</feature>
<feature type="compositionally biased region" description="Gly residues" evidence="1">
    <location>
        <begin position="290"/>
        <end position="303"/>
    </location>
</feature>